<reference evidence="1 2" key="1">
    <citation type="journal article" date="2014" name="BMC Genomics">
        <title>Complete genome sequence of producer of the glycopeptide antibiotic Aculeximycin Kutzneria albida DSM 43870T, a representative of minor genus of Pseudonocardiaceae.</title>
        <authorList>
            <person name="Rebets Y."/>
            <person name="Tokovenko B."/>
            <person name="Lushchyk I."/>
            <person name="Ruckert C."/>
            <person name="Zaburannyi N."/>
            <person name="Bechthold A."/>
            <person name="Kalinowski J."/>
            <person name="Luzhetskyy A."/>
        </authorList>
    </citation>
    <scope>NUCLEOTIDE SEQUENCE [LARGE SCALE GENOMIC DNA]</scope>
    <source>
        <strain evidence="1">DSM 43870</strain>
    </source>
</reference>
<dbReference type="RefSeq" id="WP_158510857.1">
    <property type="nucleotide sequence ID" value="NZ_CP007155.1"/>
</dbReference>
<gene>
    <name evidence="1" type="ORF">KALB_6393</name>
</gene>
<dbReference type="KEGG" id="kal:KALB_6393"/>
<evidence type="ECO:0000313" key="1">
    <source>
        <dbReference type="EMBL" id="AHH99753.1"/>
    </source>
</evidence>
<name>W5WEW8_9PSEU</name>
<dbReference type="STRING" id="1449976.KALB_6393"/>
<dbReference type="EMBL" id="CP007155">
    <property type="protein sequence ID" value="AHH99753.1"/>
    <property type="molecule type" value="Genomic_DNA"/>
</dbReference>
<dbReference type="AlphaFoldDB" id="W5WEW8"/>
<protein>
    <submittedName>
        <fullName evidence="1">Uncharacterized protein</fullName>
    </submittedName>
</protein>
<dbReference type="Proteomes" id="UP000019225">
    <property type="component" value="Chromosome"/>
</dbReference>
<evidence type="ECO:0000313" key="2">
    <source>
        <dbReference type="Proteomes" id="UP000019225"/>
    </source>
</evidence>
<proteinExistence type="predicted"/>
<accession>W5WEW8</accession>
<sequence>MTALARRHAMKVPFLAPNASNGTFMACPAPHHAAKVPFAALNAVKATFTPRPTPEDPA</sequence>
<dbReference type="HOGENOM" id="CLU_2973562_0_0_11"/>
<keyword evidence="2" id="KW-1185">Reference proteome</keyword>
<dbReference type="PROSITE" id="PS51257">
    <property type="entry name" value="PROKAR_LIPOPROTEIN"/>
    <property type="match status" value="1"/>
</dbReference>
<organism evidence="1 2">
    <name type="scientific">Kutzneria albida DSM 43870</name>
    <dbReference type="NCBI Taxonomy" id="1449976"/>
    <lineage>
        <taxon>Bacteria</taxon>
        <taxon>Bacillati</taxon>
        <taxon>Actinomycetota</taxon>
        <taxon>Actinomycetes</taxon>
        <taxon>Pseudonocardiales</taxon>
        <taxon>Pseudonocardiaceae</taxon>
        <taxon>Kutzneria</taxon>
    </lineage>
</organism>